<dbReference type="InterPro" id="IPR007110">
    <property type="entry name" value="Ig-like_dom"/>
</dbReference>
<proteinExistence type="predicted"/>
<dbReference type="GO" id="GO:0009897">
    <property type="term" value="C:external side of plasma membrane"/>
    <property type="evidence" value="ECO:0007669"/>
    <property type="project" value="TreeGrafter"/>
</dbReference>
<dbReference type="PROSITE" id="PS50835">
    <property type="entry name" value="IG_LIKE"/>
    <property type="match status" value="1"/>
</dbReference>
<dbReference type="GO" id="GO:0042102">
    <property type="term" value="P:positive regulation of T cell proliferation"/>
    <property type="evidence" value="ECO:0007669"/>
    <property type="project" value="TreeGrafter"/>
</dbReference>
<dbReference type="Proteomes" id="UP000261640">
    <property type="component" value="Unplaced"/>
</dbReference>
<dbReference type="GO" id="GO:0031295">
    <property type="term" value="P:T cell costimulation"/>
    <property type="evidence" value="ECO:0007669"/>
    <property type="project" value="TreeGrafter"/>
</dbReference>
<evidence type="ECO:0000256" key="7">
    <source>
        <dbReference type="ARBA" id="ARBA00023157"/>
    </source>
</evidence>
<keyword evidence="6" id="KW-0472">Membrane</keyword>
<dbReference type="AlphaFoldDB" id="A0A3Q3LKV3"/>
<dbReference type="GO" id="GO:0071222">
    <property type="term" value="P:cellular response to lipopolysaccharide"/>
    <property type="evidence" value="ECO:0007669"/>
    <property type="project" value="TreeGrafter"/>
</dbReference>
<dbReference type="Pfam" id="PF07686">
    <property type="entry name" value="V-set"/>
    <property type="match status" value="1"/>
</dbReference>
<evidence type="ECO:0000256" key="3">
    <source>
        <dbReference type="ARBA" id="ARBA00022692"/>
    </source>
</evidence>
<feature type="chain" id="PRO_5030571820" description="Ig-like domain-containing protein" evidence="11">
    <location>
        <begin position="27"/>
        <end position="187"/>
    </location>
</feature>
<feature type="domain" description="Ig-like" evidence="12">
    <location>
        <begin position="51"/>
        <end position="138"/>
    </location>
</feature>
<dbReference type="Gene3D" id="2.60.40.10">
    <property type="entry name" value="Immunoglobulins"/>
    <property type="match status" value="1"/>
</dbReference>
<keyword evidence="7" id="KW-1015">Disulfide bond</keyword>
<reference evidence="13" key="1">
    <citation type="submission" date="2025-08" db="UniProtKB">
        <authorList>
            <consortium name="Ensembl"/>
        </authorList>
    </citation>
    <scope>IDENTIFICATION</scope>
</reference>
<dbReference type="GO" id="GO:0042130">
    <property type="term" value="P:negative regulation of T cell proliferation"/>
    <property type="evidence" value="ECO:0007669"/>
    <property type="project" value="TreeGrafter"/>
</dbReference>
<comment type="subcellular location">
    <subcellularLocation>
        <location evidence="1">Cell membrane</location>
        <topology evidence="1">Single-pass type I membrane protein</topology>
    </subcellularLocation>
</comment>
<evidence type="ECO:0000259" key="12">
    <source>
        <dbReference type="PROSITE" id="PS50835"/>
    </source>
</evidence>
<dbReference type="PANTHER" id="PTHR25466">
    <property type="entry name" value="T-LYMPHOCYTE ACTIVATION ANTIGEN"/>
    <property type="match status" value="1"/>
</dbReference>
<dbReference type="GO" id="GO:0006955">
    <property type="term" value="P:immune response"/>
    <property type="evidence" value="ECO:0007669"/>
    <property type="project" value="TreeGrafter"/>
</dbReference>
<keyword evidence="8" id="KW-0675">Receptor</keyword>
<keyword evidence="10" id="KW-0393">Immunoglobulin domain</keyword>
<reference evidence="13" key="2">
    <citation type="submission" date="2025-09" db="UniProtKB">
        <authorList>
            <consortium name="Ensembl"/>
        </authorList>
    </citation>
    <scope>IDENTIFICATION</scope>
</reference>
<evidence type="ECO:0000313" key="13">
    <source>
        <dbReference type="Ensembl" id="ENSMAMP00000010546.2"/>
    </source>
</evidence>
<dbReference type="GeneTree" id="ENSGT01120000276132"/>
<evidence type="ECO:0000256" key="8">
    <source>
        <dbReference type="ARBA" id="ARBA00023170"/>
    </source>
</evidence>
<keyword evidence="2" id="KW-1003">Cell membrane</keyword>
<name>A0A3Q3LKV3_9TELE</name>
<evidence type="ECO:0000256" key="1">
    <source>
        <dbReference type="ARBA" id="ARBA00004251"/>
    </source>
</evidence>
<dbReference type="SUPFAM" id="SSF48726">
    <property type="entry name" value="Immunoglobulin"/>
    <property type="match status" value="1"/>
</dbReference>
<keyword evidence="14" id="KW-1185">Reference proteome</keyword>
<evidence type="ECO:0000256" key="5">
    <source>
        <dbReference type="ARBA" id="ARBA00022989"/>
    </source>
</evidence>
<keyword evidence="4 11" id="KW-0732">Signal</keyword>
<keyword evidence="9" id="KW-0325">Glycoprotein</keyword>
<evidence type="ECO:0000256" key="2">
    <source>
        <dbReference type="ARBA" id="ARBA00022475"/>
    </source>
</evidence>
<evidence type="ECO:0000256" key="11">
    <source>
        <dbReference type="SAM" id="SignalP"/>
    </source>
</evidence>
<evidence type="ECO:0000256" key="9">
    <source>
        <dbReference type="ARBA" id="ARBA00023180"/>
    </source>
</evidence>
<dbReference type="Ensembl" id="ENSMAMT00000010817.2">
    <property type="protein sequence ID" value="ENSMAMP00000010546.2"/>
    <property type="gene ID" value="ENSMAMG00000007114.2"/>
</dbReference>
<keyword evidence="5" id="KW-1133">Transmembrane helix</keyword>
<dbReference type="GO" id="GO:0007166">
    <property type="term" value="P:cell surface receptor signaling pathway"/>
    <property type="evidence" value="ECO:0007669"/>
    <property type="project" value="TreeGrafter"/>
</dbReference>
<evidence type="ECO:0000256" key="4">
    <source>
        <dbReference type="ARBA" id="ARBA00022729"/>
    </source>
</evidence>
<keyword evidence="3" id="KW-0812">Transmembrane</keyword>
<sequence length="187" mass="21055">IVKNLKGSEYFPVCLLLMSFLLFVTGQKDYGKCLVSQEEFEKNEGIKAKVGSDVILPCLPKFDINSNDYTLEWSKDGGEIFVIRNEHPHITDSSYNNRLTVPIEEFKKGNASLKISGVKEEDGGDYCCCIRLNNEEIKCADVTLGEYYKHLTVSAEQTALLTVPLSKHHNNVLHVGEISHRTDSDRN</sequence>
<feature type="signal peptide" evidence="11">
    <location>
        <begin position="1"/>
        <end position="26"/>
    </location>
</feature>
<accession>A0A3Q3LKV3</accession>
<dbReference type="InterPro" id="IPR051713">
    <property type="entry name" value="T-cell_Activation_Regulation"/>
</dbReference>
<dbReference type="PANTHER" id="PTHR25466:SF9">
    <property type="entry name" value="FIBRONECTIN TYPE-III DOMAIN-CONTAINING PROTEIN"/>
    <property type="match status" value="1"/>
</dbReference>
<dbReference type="SMART" id="SM00409">
    <property type="entry name" value="IG"/>
    <property type="match status" value="1"/>
</dbReference>
<evidence type="ECO:0000256" key="6">
    <source>
        <dbReference type="ARBA" id="ARBA00023136"/>
    </source>
</evidence>
<dbReference type="STRING" id="205130.ENSMAMP00000010546"/>
<dbReference type="InterPro" id="IPR013106">
    <property type="entry name" value="Ig_V-set"/>
</dbReference>
<dbReference type="InterPro" id="IPR036179">
    <property type="entry name" value="Ig-like_dom_sf"/>
</dbReference>
<dbReference type="InParanoid" id="A0A3Q3LKV3"/>
<dbReference type="InterPro" id="IPR013783">
    <property type="entry name" value="Ig-like_fold"/>
</dbReference>
<dbReference type="InterPro" id="IPR003599">
    <property type="entry name" value="Ig_sub"/>
</dbReference>
<evidence type="ECO:0000256" key="10">
    <source>
        <dbReference type="ARBA" id="ARBA00023319"/>
    </source>
</evidence>
<evidence type="ECO:0000313" key="14">
    <source>
        <dbReference type="Proteomes" id="UP000261640"/>
    </source>
</evidence>
<protein>
    <recommendedName>
        <fullName evidence="12">Ig-like domain-containing protein</fullName>
    </recommendedName>
</protein>
<organism evidence="13 14">
    <name type="scientific">Mastacembelus armatus</name>
    <name type="common">zig-zag eel</name>
    <dbReference type="NCBI Taxonomy" id="205130"/>
    <lineage>
        <taxon>Eukaryota</taxon>
        <taxon>Metazoa</taxon>
        <taxon>Chordata</taxon>
        <taxon>Craniata</taxon>
        <taxon>Vertebrata</taxon>
        <taxon>Euteleostomi</taxon>
        <taxon>Actinopterygii</taxon>
        <taxon>Neopterygii</taxon>
        <taxon>Teleostei</taxon>
        <taxon>Neoteleostei</taxon>
        <taxon>Acanthomorphata</taxon>
        <taxon>Anabantaria</taxon>
        <taxon>Synbranchiformes</taxon>
        <taxon>Mastacembelidae</taxon>
        <taxon>Mastacembelus</taxon>
    </lineage>
</organism>